<feature type="region of interest" description="Disordered" evidence="1">
    <location>
        <begin position="1"/>
        <end position="33"/>
    </location>
</feature>
<sequence>MGSTGHNQLTQLDNINPVRKQSASASDSSDPIALFDRPVRSPWLIQASIGNPDHHTRSPHPITTIEIS</sequence>
<gene>
    <name evidence="2" type="ORF">VPK24_05030</name>
</gene>
<keyword evidence="3" id="KW-1185">Reference proteome</keyword>
<dbReference type="RefSeq" id="WP_393011010.1">
    <property type="nucleotide sequence ID" value="NZ_JAZAQF010000028.1"/>
</dbReference>
<feature type="region of interest" description="Disordered" evidence="1">
    <location>
        <begin position="46"/>
        <end position="68"/>
    </location>
</feature>
<feature type="compositionally biased region" description="Polar residues" evidence="1">
    <location>
        <begin position="1"/>
        <end position="14"/>
    </location>
</feature>
<reference evidence="3" key="1">
    <citation type="journal article" date="2024" name="Algal Res.">
        <title>Biochemical, toxicological and genomic investigation of a high-biomass producing Limnothrix strain isolated from Italian shallow drinking water reservoir.</title>
        <authorList>
            <person name="Simonazzi M."/>
            <person name="Shishido T.K."/>
            <person name="Delbaje E."/>
            <person name="Wahlsten M."/>
            <person name="Fewer D.P."/>
            <person name="Sivonen K."/>
            <person name="Pezzolesi L."/>
            <person name="Pistocchi R."/>
        </authorList>
    </citation>
    <scope>NUCLEOTIDE SEQUENCE [LARGE SCALE GENOMIC DNA]</scope>
    <source>
        <strain evidence="3">LRLZ20PSL1</strain>
    </source>
</reference>
<comment type="caution">
    <text evidence="2">The sequence shown here is derived from an EMBL/GenBank/DDBJ whole genome shotgun (WGS) entry which is preliminary data.</text>
</comment>
<evidence type="ECO:0000313" key="2">
    <source>
        <dbReference type="EMBL" id="MFG3816991.1"/>
    </source>
</evidence>
<protein>
    <submittedName>
        <fullName evidence="2">Uncharacterized protein</fullName>
    </submittedName>
</protein>
<dbReference type="Proteomes" id="UP001604335">
    <property type="component" value="Unassembled WGS sequence"/>
</dbReference>
<dbReference type="EMBL" id="JAZAQF010000028">
    <property type="protein sequence ID" value="MFG3816991.1"/>
    <property type="molecule type" value="Genomic_DNA"/>
</dbReference>
<evidence type="ECO:0000313" key="3">
    <source>
        <dbReference type="Proteomes" id="UP001604335"/>
    </source>
</evidence>
<organism evidence="2 3">
    <name type="scientific">Limnothrix redekei LRLZ20PSL1</name>
    <dbReference type="NCBI Taxonomy" id="3112953"/>
    <lineage>
        <taxon>Bacteria</taxon>
        <taxon>Bacillati</taxon>
        <taxon>Cyanobacteriota</taxon>
        <taxon>Cyanophyceae</taxon>
        <taxon>Pseudanabaenales</taxon>
        <taxon>Pseudanabaenaceae</taxon>
        <taxon>Limnothrix</taxon>
    </lineage>
</organism>
<accession>A0ABW7CAQ1</accession>
<evidence type="ECO:0000256" key="1">
    <source>
        <dbReference type="SAM" id="MobiDB-lite"/>
    </source>
</evidence>
<name>A0ABW7CAQ1_9CYAN</name>
<proteinExistence type="predicted"/>